<evidence type="ECO:0000313" key="1">
    <source>
        <dbReference type="EMBL" id="KAL0198588.1"/>
    </source>
</evidence>
<gene>
    <name evidence="1" type="ORF">M9458_007128</name>
</gene>
<dbReference type="EMBL" id="JAMKFB020000003">
    <property type="protein sequence ID" value="KAL0198588.1"/>
    <property type="molecule type" value="Genomic_DNA"/>
</dbReference>
<name>A0ABD0RL49_CIRMR</name>
<organism evidence="1 2">
    <name type="scientific">Cirrhinus mrigala</name>
    <name type="common">Mrigala</name>
    <dbReference type="NCBI Taxonomy" id="683832"/>
    <lineage>
        <taxon>Eukaryota</taxon>
        <taxon>Metazoa</taxon>
        <taxon>Chordata</taxon>
        <taxon>Craniata</taxon>
        <taxon>Vertebrata</taxon>
        <taxon>Euteleostomi</taxon>
        <taxon>Actinopterygii</taxon>
        <taxon>Neopterygii</taxon>
        <taxon>Teleostei</taxon>
        <taxon>Ostariophysi</taxon>
        <taxon>Cypriniformes</taxon>
        <taxon>Cyprinidae</taxon>
        <taxon>Labeoninae</taxon>
        <taxon>Labeonini</taxon>
        <taxon>Cirrhinus</taxon>
    </lineage>
</organism>
<protein>
    <submittedName>
        <fullName evidence="1">Uncharacterized protein</fullName>
    </submittedName>
</protein>
<keyword evidence="2" id="KW-1185">Reference proteome</keyword>
<reference evidence="1 2" key="1">
    <citation type="submission" date="2024-05" db="EMBL/GenBank/DDBJ databases">
        <title>Genome sequencing and assembly of Indian major carp, Cirrhinus mrigala (Hamilton, 1822).</title>
        <authorList>
            <person name="Mohindra V."/>
            <person name="Chowdhury L.M."/>
            <person name="Lal K."/>
            <person name="Jena J.K."/>
        </authorList>
    </citation>
    <scope>NUCLEOTIDE SEQUENCE [LARGE SCALE GENOMIC DNA]</scope>
    <source>
        <strain evidence="1">CM1030</strain>
        <tissue evidence="1">Blood</tissue>
    </source>
</reference>
<dbReference type="AlphaFoldDB" id="A0ABD0RL49"/>
<evidence type="ECO:0000313" key="2">
    <source>
        <dbReference type="Proteomes" id="UP001529510"/>
    </source>
</evidence>
<accession>A0ABD0RL49</accession>
<feature type="non-terminal residue" evidence="1">
    <location>
        <position position="54"/>
    </location>
</feature>
<proteinExistence type="predicted"/>
<feature type="non-terminal residue" evidence="1">
    <location>
        <position position="1"/>
    </location>
</feature>
<sequence>RQLHLRNGWRIPCLCLQPLSPKLCLNPLTQRVNHGFQLPRLHRSPSVHPLHQAS</sequence>
<dbReference type="Proteomes" id="UP001529510">
    <property type="component" value="Unassembled WGS sequence"/>
</dbReference>
<comment type="caution">
    <text evidence="1">The sequence shown here is derived from an EMBL/GenBank/DDBJ whole genome shotgun (WGS) entry which is preliminary data.</text>
</comment>